<dbReference type="EMBL" id="MCOG01000045">
    <property type="protein sequence ID" value="ORY69194.1"/>
    <property type="molecule type" value="Genomic_DNA"/>
</dbReference>
<proteinExistence type="predicted"/>
<evidence type="ECO:0000313" key="3">
    <source>
        <dbReference type="Proteomes" id="UP000193920"/>
    </source>
</evidence>
<sequence>MKNWEERVVGITNVNSFCFMNSIFQCLYVITEFIKYFIKGKFEEDLNYNEPNNEKFVELANGISKFYIKYIEKGKNIEEIHSISPNEIIEEKHSLSPDEIKENISSIESEYDGTRQQDAMLFLLFLLNSLHEGLKEKVNNRNNQNFRDRNDNNIQRKRPLLELFQKALEQTEVSKIYDLFSFKDLNATHCLLCNHYSHNWGHQLFLPLSIPKDANNIYECLDDFFKYEKNYSTCNNCKSYKSSERQLVFASLPKILIIQLKRIEFDSETSKPSKIDKKIEFPLKNLDLSKYTYHFYNGQSYKYDLIAVTNHYGFSTEHGHYKAYTKIGGQCWFEFNDDTYREIDESSIVKFNHIIKK</sequence>
<dbReference type="InterPro" id="IPR018200">
    <property type="entry name" value="USP_CS"/>
</dbReference>
<organism evidence="2 3">
    <name type="scientific">Neocallimastix californiae</name>
    <dbReference type="NCBI Taxonomy" id="1754190"/>
    <lineage>
        <taxon>Eukaryota</taxon>
        <taxon>Fungi</taxon>
        <taxon>Fungi incertae sedis</taxon>
        <taxon>Chytridiomycota</taxon>
        <taxon>Chytridiomycota incertae sedis</taxon>
        <taxon>Neocallimastigomycetes</taxon>
        <taxon>Neocallimastigales</taxon>
        <taxon>Neocallimastigaceae</taxon>
        <taxon>Neocallimastix</taxon>
    </lineage>
</organism>
<dbReference type="OrthoDB" id="292964at2759"/>
<dbReference type="Pfam" id="PF00443">
    <property type="entry name" value="UCH"/>
    <property type="match status" value="1"/>
</dbReference>
<dbReference type="Gene3D" id="3.90.70.10">
    <property type="entry name" value="Cysteine proteinases"/>
    <property type="match status" value="1"/>
</dbReference>
<dbReference type="AlphaFoldDB" id="A0A1Y2ED06"/>
<dbReference type="InterPro" id="IPR001394">
    <property type="entry name" value="Peptidase_C19_UCH"/>
</dbReference>
<dbReference type="InterPro" id="IPR028889">
    <property type="entry name" value="USP"/>
</dbReference>
<name>A0A1Y2ED06_9FUNG</name>
<accession>A0A1Y2ED06</accession>
<evidence type="ECO:0000259" key="1">
    <source>
        <dbReference type="PROSITE" id="PS50235"/>
    </source>
</evidence>
<feature type="domain" description="USP" evidence="1">
    <location>
        <begin position="9"/>
        <end position="357"/>
    </location>
</feature>
<protein>
    <submittedName>
        <fullName evidence="2">Cysteine proteinase</fullName>
    </submittedName>
</protein>
<dbReference type="Proteomes" id="UP000193920">
    <property type="component" value="Unassembled WGS sequence"/>
</dbReference>
<dbReference type="PROSITE" id="PS50235">
    <property type="entry name" value="USP_3"/>
    <property type="match status" value="1"/>
</dbReference>
<dbReference type="GO" id="GO:0016579">
    <property type="term" value="P:protein deubiquitination"/>
    <property type="evidence" value="ECO:0007669"/>
    <property type="project" value="InterPro"/>
</dbReference>
<keyword evidence="3" id="KW-1185">Reference proteome</keyword>
<dbReference type="PROSITE" id="PS00973">
    <property type="entry name" value="USP_2"/>
    <property type="match status" value="1"/>
</dbReference>
<evidence type="ECO:0000313" key="2">
    <source>
        <dbReference type="EMBL" id="ORY69194.1"/>
    </source>
</evidence>
<dbReference type="GO" id="GO:0004843">
    <property type="term" value="F:cysteine-type deubiquitinase activity"/>
    <property type="evidence" value="ECO:0007669"/>
    <property type="project" value="InterPro"/>
</dbReference>
<dbReference type="InterPro" id="IPR038765">
    <property type="entry name" value="Papain-like_cys_pep_sf"/>
</dbReference>
<dbReference type="InterPro" id="IPR050164">
    <property type="entry name" value="Peptidase_C19"/>
</dbReference>
<dbReference type="GO" id="GO:0005829">
    <property type="term" value="C:cytosol"/>
    <property type="evidence" value="ECO:0007669"/>
    <property type="project" value="TreeGrafter"/>
</dbReference>
<dbReference type="GO" id="GO:0005634">
    <property type="term" value="C:nucleus"/>
    <property type="evidence" value="ECO:0007669"/>
    <property type="project" value="TreeGrafter"/>
</dbReference>
<comment type="caution">
    <text evidence="2">The sequence shown here is derived from an EMBL/GenBank/DDBJ whole genome shotgun (WGS) entry which is preliminary data.</text>
</comment>
<dbReference type="PANTHER" id="PTHR24006">
    <property type="entry name" value="UBIQUITIN CARBOXYL-TERMINAL HYDROLASE"/>
    <property type="match status" value="1"/>
</dbReference>
<dbReference type="SUPFAM" id="SSF54001">
    <property type="entry name" value="Cysteine proteinases"/>
    <property type="match status" value="1"/>
</dbReference>
<dbReference type="STRING" id="1754190.A0A1Y2ED06"/>
<gene>
    <name evidence="2" type="ORF">LY90DRAFT_639499</name>
</gene>
<reference evidence="2 3" key="1">
    <citation type="submission" date="2016-08" db="EMBL/GenBank/DDBJ databases">
        <title>A Parts List for Fungal Cellulosomes Revealed by Comparative Genomics.</title>
        <authorList>
            <consortium name="DOE Joint Genome Institute"/>
            <person name="Haitjema C.H."/>
            <person name="Gilmore S.P."/>
            <person name="Henske J.K."/>
            <person name="Solomon K.V."/>
            <person name="De Groot R."/>
            <person name="Kuo A."/>
            <person name="Mondo S.J."/>
            <person name="Salamov A.A."/>
            <person name="Labutti K."/>
            <person name="Zhao Z."/>
            <person name="Chiniquy J."/>
            <person name="Barry K."/>
            <person name="Brewer H.M."/>
            <person name="Purvine S.O."/>
            <person name="Wright A.T."/>
            <person name="Boxma B."/>
            <person name="Van Alen T."/>
            <person name="Hackstein J.H."/>
            <person name="Baker S.E."/>
            <person name="Grigoriev I.V."/>
            <person name="O'Malley M.A."/>
        </authorList>
    </citation>
    <scope>NUCLEOTIDE SEQUENCE [LARGE SCALE GENOMIC DNA]</scope>
    <source>
        <strain evidence="2 3">G1</strain>
    </source>
</reference>